<dbReference type="PANTHER" id="PTHR10458:SF22">
    <property type="entry name" value="PEPTIDE DEFORMYLASE"/>
    <property type="match status" value="1"/>
</dbReference>
<accession>A0A2H9TAE0</accession>
<reference evidence="2" key="1">
    <citation type="journal article" date="2017" name="Appl. Environ. Microbiol.">
        <title>Molecular characterization of an Endozoicomonas-like organism causing infection in king scallop Pecten maximus L.</title>
        <authorList>
            <person name="Cano I."/>
            <person name="van Aerle R."/>
            <person name="Ross S."/>
            <person name="Verner-Jeffreys D.W."/>
            <person name="Paley R.K."/>
            <person name="Rimmer G."/>
            <person name="Ryder D."/>
            <person name="Hooper P."/>
            <person name="Stone D."/>
            <person name="Feist S.W."/>
        </authorList>
    </citation>
    <scope>NUCLEOTIDE SEQUENCE</scope>
</reference>
<comment type="similarity">
    <text evidence="1">Belongs to the polypeptide deformylase family.</text>
</comment>
<dbReference type="InterPro" id="IPR036821">
    <property type="entry name" value="Peptide_deformylase_sf"/>
</dbReference>
<dbReference type="Gene3D" id="3.90.45.10">
    <property type="entry name" value="Peptide deformylase"/>
    <property type="match status" value="1"/>
</dbReference>
<dbReference type="HAMAP" id="MF_00163">
    <property type="entry name" value="Pep_deformylase"/>
    <property type="match status" value="1"/>
</dbReference>
<gene>
    <name evidence="2" type="primary">def_1</name>
    <name evidence="2" type="ORF">CI610_00835</name>
</gene>
<evidence type="ECO:0000256" key="1">
    <source>
        <dbReference type="ARBA" id="ARBA00010759"/>
    </source>
</evidence>
<dbReference type="InterPro" id="IPR023635">
    <property type="entry name" value="Peptide_deformylase"/>
</dbReference>
<organism evidence="2">
    <name type="scientific">invertebrate metagenome</name>
    <dbReference type="NCBI Taxonomy" id="1711999"/>
    <lineage>
        <taxon>unclassified sequences</taxon>
        <taxon>metagenomes</taxon>
        <taxon>organismal metagenomes</taxon>
    </lineage>
</organism>
<dbReference type="PANTHER" id="PTHR10458">
    <property type="entry name" value="PEPTIDE DEFORMYLASE"/>
    <property type="match status" value="1"/>
</dbReference>
<dbReference type="Pfam" id="PF01327">
    <property type="entry name" value="Pep_deformylase"/>
    <property type="match status" value="1"/>
</dbReference>
<protein>
    <submittedName>
        <fullName evidence="2">Peptide deformylase</fullName>
        <ecNumber evidence="2">3.5.1.88</ecNumber>
    </submittedName>
</protein>
<dbReference type="PRINTS" id="PR01576">
    <property type="entry name" value="PDEFORMYLASE"/>
</dbReference>
<sequence>MQNNSACWMKWVVLAFSFGFTDLVTAVEGKKPESICQFDDAAYQSLLFSPSAPVEQEEFAGLGVLIDKMCKAMWANDGIGIAANQIGVHKQIFIISPDRSIDPSTLSYRVFVNPVITHSSQEKICFWHGCLSAAGKPFGKVATWKTITVSACDGSGKPFSESFDGMSAIVIQHEFRHLLGGNYLQVAKEFKSMEEARQLAKEQPSSFMCECSGPLLLYDYQLGLPVDKQKKNTDPSDIRKKQKK</sequence>
<dbReference type="AlphaFoldDB" id="A0A2H9TAE0"/>
<comment type="caution">
    <text evidence="2">The sequence shown here is derived from an EMBL/GenBank/DDBJ whole genome shotgun (WGS) entry which is preliminary data.</text>
</comment>
<dbReference type="SUPFAM" id="SSF56420">
    <property type="entry name" value="Peptide deformylase"/>
    <property type="match status" value="1"/>
</dbReference>
<keyword evidence="2" id="KW-0378">Hydrolase</keyword>
<evidence type="ECO:0000313" key="2">
    <source>
        <dbReference type="EMBL" id="PJE80183.1"/>
    </source>
</evidence>
<dbReference type="GO" id="GO:0042586">
    <property type="term" value="F:peptide deformylase activity"/>
    <property type="evidence" value="ECO:0007669"/>
    <property type="project" value="UniProtKB-EC"/>
</dbReference>
<proteinExistence type="inferred from homology"/>
<dbReference type="EMBL" id="NSIT01000028">
    <property type="protein sequence ID" value="PJE80183.1"/>
    <property type="molecule type" value="Genomic_DNA"/>
</dbReference>
<dbReference type="CDD" id="cd00487">
    <property type="entry name" value="Pep_deformylase"/>
    <property type="match status" value="1"/>
</dbReference>
<name>A0A2H9TAE0_9ZZZZ</name>
<dbReference type="EC" id="3.5.1.88" evidence="2"/>